<reference evidence="1 2" key="1">
    <citation type="submission" date="2018-01" db="EMBL/GenBank/DDBJ databases">
        <title>Draft genome sequence of Streptomyces sp. 13K301.</title>
        <authorList>
            <person name="Sahin N."/>
            <person name="Saygin H."/>
            <person name="Ay H."/>
        </authorList>
    </citation>
    <scope>NUCLEOTIDE SEQUENCE [LARGE SCALE GENOMIC DNA]</scope>
    <source>
        <strain evidence="1 2">13K301</strain>
    </source>
</reference>
<organism evidence="1 2">
    <name type="scientific">Streptomyces cahuitamycinicus</name>
    <dbReference type="NCBI Taxonomy" id="2070367"/>
    <lineage>
        <taxon>Bacteria</taxon>
        <taxon>Bacillati</taxon>
        <taxon>Actinomycetota</taxon>
        <taxon>Actinomycetes</taxon>
        <taxon>Kitasatosporales</taxon>
        <taxon>Streptomycetaceae</taxon>
        <taxon>Streptomyces</taxon>
    </lineage>
</organism>
<sequence length="175" mass="18445">MTTNPYWSIVTQRSADYTAALLSPGAPPTAGLPVLLAHAEEFGLARTMHVAQMCLLVIVDPDARPHTRTAMGTVDLDKLVPPTADALTVLDNAAALSRAFQLSPTEALNDVEQQIAATVRARSAVQAVLDAAPNGIPGRRRALDALWELHDDPRAVCSVLALTAAAMRAVLPVPA</sequence>
<dbReference type="Proteomes" id="UP000235943">
    <property type="component" value="Unassembled WGS sequence"/>
</dbReference>
<dbReference type="OrthoDB" id="4279664at2"/>
<comment type="caution">
    <text evidence="1">The sequence shown here is derived from an EMBL/GenBank/DDBJ whole genome shotgun (WGS) entry which is preliminary data.</text>
</comment>
<gene>
    <name evidence="1" type="ORF">C1J00_09980</name>
</gene>
<dbReference type="EMBL" id="POUC01000051">
    <property type="protein sequence ID" value="PNG22334.1"/>
    <property type="molecule type" value="Genomic_DNA"/>
</dbReference>
<evidence type="ECO:0000313" key="2">
    <source>
        <dbReference type="Proteomes" id="UP000235943"/>
    </source>
</evidence>
<protein>
    <submittedName>
        <fullName evidence="1">Uncharacterized protein</fullName>
    </submittedName>
</protein>
<keyword evidence="2" id="KW-1185">Reference proteome</keyword>
<name>A0A2N8TTI2_9ACTN</name>
<dbReference type="RefSeq" id="WP_102908680.1">
    <property type="nucleotide sequence ID" value="NZ_POUC01000051.1"/>
</dbReference>
<accession>A0A2N8TTI2</accession>
<dbReference type="AlphaFoldDB" id="A0A2N8TTI2"/>
<evidence type="ECO:0000313" key="1">
    <source>
        <dbReference type="EMBL" id="PNG22334.1"/>
    </source>
</evidence>
<proteinExistence type="predicted"/>